<comment type="caution">
    <text evidence="1">The sequence shown here is derived from an EMBL/GenBank/DDBJ whole genome shotgun (WGS) entry which is preliminary data.</text>
</comment>
<keyword evidence="2" id="KW-1185">Reference proteome</keyword>
<dbReference type="Proteomes" id="UP001203579">
    <property type="component" value="Unassembled WGS sequence"/>
</dbReference>
<reference evidence="1 2" key="1">
    <citation type="submission" date="2022-05" db="EMBL/GenBank/DDBJ databases">
        <title>Corynebacterium sp. B5-R-101 sp. nov., isolated from human feces.</title>
        <authorList>
            <person name="Shamsuzzaman M."/>
            <person name="Dahal R.H."/>
        </authorList>
    </citation>
    <scope>NUCLEOTIDE SEQUENCE [LARGE SCALE GENOMIC DNA]</scope>
    <source>
        <strain evidence="1 2">B5-R-101</strain>
    </source>
</reference>
<gene>
    <name evidence="1" type="ORF">M5J06_01930</name>
</gene>
<evidence type="ECO:0008006" key="3">
    <source>
        <dbReference type="Google" id="ProtNLM"/>
    </source>
</evidence>
<evidence type="ECO:0000313" key="1">
    <source>
        <dbReference type="EMBL" id="MCL8492901.1"/>
    </source>
</evidence>
<dbReference type="RefSeq" id="WP_250223835.1">
    <property type="nucleotide sequence ID" value="NZ_JAMFTR010000001.1"/>
</dbReference>
<evidence type="ECO:0000313" key="2">
    <source>
        <dbReference type="Proteomes" id="UP001203579"/>
    </source>
</evidence>
<proteinExistence type="predicted"/>
<organism evidence="1 2">
    <name type="scientific">Corynebacterium intestinale</name>
    <dbReference type="NCBI Taxonomy" id="2943492"/>
    <lineage>
        <taxon>Bacteria</taxon>
        <taxon>Bacillati</taxon>
        <taxon>Actinomycetota</taxon>
        <taxon>Actinomycetes</taxon>
        <taxon>Mycobacteriales</taxon>
        <taxon>Corynebacteriaceae</taxon>
        <taxon>Corynebacterium</taxon>
    </lineage>
</organism>
<dbReference type="EMBL" id="JAMKFF010000001">
    <property type="protein sequence ID" value="MCL8492901.1"/>
    <property type="molecule type" value="Genomic_DNA"/>
</dbReference>
<sequence>MTDTLNKITDLSLETFPSQRGTLNPLSKLVEDAGYLSTKAQVVSSEADQVHEDSQIKYWRVTTNEMRKRPALELLETLADEGFSWRHIAQMIGVSVPAVRKWRNGSKVSPDSHLELAATTALTHIISTQYIVPDVASWFEIPIIKGIPITPIDLYSSNRPDLVFRLATQHSDPEEIMTRFNSQWREEYKSNFKAVIANDGSYSIVPVDSPEKD</sequence>
<protein>
    <recommendedName>
        <fullName evidence="3">HTH cro/C1-type domain-containing protein</fullName>
    </recommendedName>
</protein>
<accession>A0ABT0T745</accession>
<name>A0ABT0T745_9CORY</name>